<protein>
    <submittedName>
        <fullName evidence="2">Glycosyltransferase family 10 domain-containing protein</fullName>
    </submittedName>
</protein>
<dbReference type="Proteomes" id="UP001597158">
    <property type="component" value="Unassembled WGS sequence"/>
</dbReference>
<evidence type="ECO:0000313" key="2">
    <source>
        <dbReference type="EMBL" id="MFD1263100.1"/>
    </source>
</evidence>
<dbReference type="EMBL" id="JBHTMC010000010">
    <property type="protein sequence ID" value="MFD1263100.1"/>
    <property type="molecule type" value="Genomic_DNA"/>
</dbReference>
<organism evidence="2 3">
    <name type="scientific">Thauera mechernichensis</name>
    <dbReference type="NCBI Taxonomy" id="82788"/>
    <lineage>
        <taxon>Bacteria</taxon>
        <taxon>Pseudomonadati</taxon>
        <taxon>Pseudomonadota</taxon>
        <taxon>Betaproteobacteria</taxon>
        <taxon>Rhodocyclales</taxon>
        <taxon>Zoogloeaceae</taxon>
        <taxon>Thauera</taxon>
    </lineage>
</organism>
<dbReference type="Pfam" id="PF00852">
    <property type="entry name" value="Glyco_transf_10"/>
    <property type="match status" value="1"/>
</dbReference>
<name>A0ABW3WBA0_9RHOO</name>
<dbReference type="Gene3D" id="3.40.50.11660">
    <property type="entry name" value="Glycosyl transferase family 10, C-terminal domain"/>
    <property type="match status" value="1"/>
</dbReference>
<accession>A0ABW3WBA0</accession>
<dbReference type="InterPro" id="IPR038577">
    <property type="entry name" value="GT10-like_C_sf"/>
</dbReference>
<dbReference type="RefSeq" id="WP_277834015.1">
    <property type="nucleotide sequence ID" value="NZ_JARQZE010000010.1"/>
</dbReference>
<dbReference type="SUPFAM" id="SSF53756">
    <property type="entry name" value="UDP-Glycosyltransferase/glycogen phosphorylase"/>
    <property type="match status" value="1"/>
</dbReference>
<reference evidence="3" key="1">
    <citation type="journal article" date="2019" name="Int. J. Syst. Evol. Microbiol.">
        <title>The Global Catalogue of Microorganisms (GCM) 10K type strain sequencing project: providing services to taxonomists for standard genome sequencing and annotation.</title>
        <authorList>
            <consortium name="The Broad Institute Genomics Platform"/>
            <consortium name="The Broad Institute Genome Sequencing Center for Infectious Disease"/>
            <person name="Wu L."/>
            <person name="Ma J."/>
        </authorList>
    </citation>
    <scope>NUCLEOTIDE SEQUENCE [LARGE SCALE GENOMIC DNA]</scope>
    <source>
        <strain evidence="3">CCUG 48884</strain>
    </source>
</reference>
<sequence length="350" mass="40440">MALTPCAEIRIKFLSKYKPGHDGEGWLKMFPGNFQHWGNCTFIFDRHCQEYDWLVVYDDLPSIAGERHPLWEERLACDPRNTLLITTEPSSIKIYGRAYLKQYQWILSSQESWALGHHPGQIFEQPALIWFYADTPPRCDYDTLVSHVPTEKTLDVSTVCSSKRQGNTLHRARYDFTQALKAKLPSIDIYGHGVRPLIDKADALDDYRYHLAIENFSGPHHWTEKLADAFLGACLPFYYGCTNLHDYFPSESFVLIDITDPEGTAKLLEQAIRENWYEKRLPAILESRNLVLEKYGTIATIARLVNEHHTPSRSSLVSRSATIKSRRRVNKNPINALRYLIEKQLSRARL</sequence>
<comment type="caution">
    <text evidence="2">The sequence shown here is derived from an EMBL/GenBank/DDBJ whole genome shotgun (WGS) entry which is preliminary data.</text>
</comment>
<gene>
    <name evidence="2" type="ORF">ACFQ4M_05845</name>
</gene>
<dbReference type="InterPro" id="IPR055270">
    <property type="entry name" value="Glyco_tran_10_C"/>
</dbReference>
<feature type="domain" description="Fucosyltransferase C-terminal" evidence="1">
    <location>
        <begin position="159"/>
        <end position="265"/>
    </location>
</feature>
<keyword evidence="3" id="KW-1185">Reference proteome</keyword>
<evidence type="ECO:0000313" key="3">
    <source>
        <dbReference type="Proteomes" id="UP001597158"/>
    </source>
</evidence>
<evidence type="ECO:0000259" key="1">
    <source>
        <dbReference type="Pfam" id="PF00852"/>
    </source>
</evidence>
<proteinExistence type="predicted"/>